<accession>G7J4N4</accession>
<evidence type="ECO:0000256" key="1">
    <source>
        <dbReference type="ARBA" id="ARBA00004123"/>
    </source>
</evidence>
<reference evidence="11 14" key="2">
    <citation type="journal article" date="2014" name="BMC Genomics">
        <title>An improved genome release (version Mt4.0) for the model legume Medicago truncatula.</title>
        <authorList>
            <person name="Tang H."/>
            <person name="Krishnakumar V."/>
            <person name="Bidwell S."/>
            <person name="Rosen B."/>
            <person name="Chan A."/>
            <person name="Zhou S."/>
            <person name="Gentzbittel L."/>
            <person name="Childs K.L."/>
            <person name="Yandell M."/>
            <person name="Gundlach H."/>
            <person name="Mayer K.F."/>
            <person name="Schwartz D.C."/>
            <person name="Town C.D."/>
        </authorList>
    </citation>
    <scope>GENOME REANNOTATION</scope>
    <source>
        <strain evidence="13 14">cv. Jemalong A17</strain>
    </source>
</reference>
<dbReference type="OMA" id="GIEENYH"/>
<dbReference type="PANTHER" id="PTHR31832:SF52">
    <property type="entry name" value="B-BOX ZINC FINGER PROTEIN 21"/>
    <property type="match status" value="1"/>
</dbReference>
<dbReference type="OrthoDB" id="153872at2759"/>
<dbReference type="SMART" id="SM00336">
    <property type="entry name" value="BBOX"/>
    <property type="match status" value="2"/>
</dbReference>
<keyword evidence="4 9" id="KW-0863">Zinc-finger</keyword>
<dbReference type="Proteomes" id="UP000002051">
    <property type="component" value="Chromosome 3"/>
</dbReference>
<evidence type="ECO:0000259" key="10">
    <source>
        <dbReference type="PROSITE" id="PS50119"/>
    </source>
</evidence>
<name>G7J4N4_MEDTR</name>
<keyword evidence="7" id="KW-0804">Transcription</keyword>
<keyword evidence="6" id="KW-0805">Transcription regulation</keyword>
<dbReference type="GO" id="GO:0009640">
    <property type="term" value="P:photomorphogenesis"/>
    <property type="evidence" value="ECO:0000318"/>
    <property type="project" value="GO_Central"/>
</dbReference>
<feature type="domain" description="B box-type" evidence="10">
    <location>
        <begin position="1"/>
        <end position="47"/>
    </location>
</feature>
<dbReference type="Gramene" id="rna19710">
    <property type="protein sequence ID" value="RHN71067.1"/>
    <property type="gene ID" value="gene19710"/>
</dbReference>
<keyword evidence="2" id="KW-0479">Metal-binding</keyword>
<dbReference type="GO" id="GO:0008270">
    <property type="term" value="F:zinc ion binding"/>
    <property type="evidence" value="ECO:0007669"/>
    <property type="project" value="UniProtKB-KW"/>
</dbReference>
<dbReference type="KEGG" id="mtr:11437113"/>
<evidence type="ECO:0000313" key="11">
    <source>
        <dbReference type="EMBL" id="AES73975.1"/>
    </source>
</evidence>
<evidence type="ECO:0000256" key="7">
    <source>
        <dbReference type="ARBA" id="ARBA00023163"/>
    </source>
</evidence>
<organism evidence="11 14">
    <name type="scientific">Medicago truncatula</name>
    <name type="common">Barrel medic</name>
    <name type="synonym">Medicago tribuloides</name>
    <dbReference type="NCBI Taxonomy" id="3880"/>
    <lineage>
        <taxon>Eukaryota</taxon>
        <taxon>Viridiplantae</taxon>
        <taxon>Streptophyta</taxon>
        <taxon>Embryophyta</taxon>
        <taxon>Tracheophyta</taxon>
        <taxon>Spermatophyta</taxon>
        <taxon>Magnoliopsida</taxon>
        <taxon>eudicotyledons</taxon>
        <taxon>Gunneridae</taxon>
        <taxon>Pentapetalae</taxon>
        <taxon>rosids</taxon>
        <taxon>fabids</taxon>
        <taxon>Fabales</taxon>
        <taxon>Fabaceae</taxon>
        <taxon>Papilionoideae</taxon>
        <taxon>50 kb inversion clade</taxon>
        <taxon>NPAAA clade</taxon>
        <taxon>Hologalegina</taxon>
        <taxon>IRL clade</taxon>
        <taxon>Trifolieae</taxon>
        <taxon>Medicago</taxon>
    </lineage>
</organism>
<dbReference type="InterPro" id="IPR049808">
    <property type="entry name" value="CONSTANS-like_Bbox1"/>
</dbReference>
<evidence type="ECO:0000256" key="5">
    <source>
        <dbReference type="ARBA" id="ARBA00022833"/>
    </source>
</evidence>
<dbReference type="EnsemblPlants" id="AES73975">
    <property type="protein sequence ID" value="AES73975"/>
    <property type="gene ID" value="MTR_3g113070"/>
</dbReference>
<proteinExistence type="predicted"/>
<dbReference type="GO" id="GO:0000976">
    <property type="term" value="F:transcription cis-regulatory region binding"/>
    <property type="evidence" value="ECO:0007669"/>
    <property type="project" value="UniProtKB-ARBA"/>
</dbReference>
<evidence type="ECO:0000256" key="2">
    <source>
        <dbReference type="ARBA" id="ARBA00022723"/>
    </source>
</evidence>
<evidence type="ECO:0000313" key="12">
    <source>
        <dbReference type="EMBL" id="RHN71067.1"/>
    </source>
</evidence>
<keyword evidence="14" id="KW-1185">Reference proteome</keyword>
<dbReference type="PaxDb" id="3880-AES73975"/>
<evidence type="ECO:0000313" key="13">
    <source>
        <dbReference type="EnsemblPlants" id="AES73975"/>
    </source>
</evidence>
<dbReference type="GO" id="GO:0005634">
    <property type="term" value="C:nucleus"/>
    <property type="evidence" value="ECO:0000318"/>
    <property type="project" value="GO_Central"/>
</dbReference>
<dbReference type="EMBL" id="CM001219">
    <property type="protein sequence ID" value="AES73975.1"/>
    <property type="molecule type" value="Genomic_DNA"/>
</dbReference>
<reference evidence="13" key="3">
    <citation type="submission" date="2015-04" db="UniProtKB">
        <authorList>
            <consortium name="EnsemblPlants"/>
        </authorList>
    </citation>
    <scope>IDENTIFICATION</scope>
    <source>
        <strain evidence="13">cv. Jemalong A17</strain>
    </source>
</reference>
<dbReference type="FunFam" id="3.30.160.60:FF:000856">
    <property type="entry name" value="B-box zinc finger protein 21"/>
    <property type="match status" value="1"/>
</dbReference>
<evidence type="ECO:0000256" key="9">
    <source>
        <dbReference type="PROSITE-ProRule" id="PRU00024"/>
    </source>
</evidence>
<dbReference type="Gene3D" id="3.30.160.60">
    <property type="entry name" value="Classic Zinc Finger"/>
    <property type="match status" value="1"/>
</dbReference>
<reference evidence="11 14" key="1">
    <citation type="journal article" date="2011" name="Nature">
        <title>The Medicago genome provides insight into the evolution of rhizobial symbioses.</title>
        <authorList>
            <person name="Young N.D."/>
            <person name="Debelle F."/>
            <person name="Oldroyd G.E."/>
            <person name="Geurts R."/>
            <person name="Cannon S.B."/>
            <person name="Udvardi M.K."/>
            <person name="Benedito V.A."/>
            <person name="Mayer K.F."/>
            <person name="Gouzy J."/>
            <person name="Schoof H."/>
            <person name="Van de Peer Y."/>
            <person name="Proost S."/>
            <person name="Cook D.R."/>
            <person name="Meyers B.C."/>
            <person name="Spannagl M."/>
            <person name="Cheung F."/>
            <person name="De Mita S."/>
            <person name="Krishnakumar V."/>
            <person name="Gundlach H."/>
            <person name="Zhou S."/>
            <person name="Mudge J."/>
            <person name="Bharti A.K."/>
            <person name="Murray J.D."/>
            <person name="Naoumkina M.A."/>
            <person name="Rosen B."/>
            <person name="Silverstein K.A."/>
            <person name="Tang H."/>
            <person name="Rombauts S."/>
            <person name="Zhao P.X."/>
            <person name="Zhou P."/>
            <person name="Barbe V."/>
            <person name="Bardou P."/>
            <person name="Bechner M."/>
            <person name="Bellec A."/>
            <person name="Berger A."/>
            <person name="Berges H."/>
            <person name="Bidwell S."/>
            <person name="Bisseling T."/>
            <person name="Choisne N."/>
            <person name="Couloux A."/>
            <person name="Denny R."/>
            <person name="Deshpande S."/>
            <person name="Dai X."/>
            <person name="Doyle J.J."/>
            <person name="Dudez A.M."/>
            <person name="Farmer A.D."/>
            <person name="Fouteau S."/>
            <person name="Franken C."/>
            <person name="Gibelin C."/>
            <person name="Gish J."/>
            <person name="Goldstein S."/>
            <person name="Gonzalez A.J."/>
            <person name="Green P.J."/>
            <person name="Hallab A."/>
            <person name="Hartog M."/>
            <person name="Hua A."/>
            <person name="Humphray S.J."/>
            <person name="Jeong D.H."/>
            <person name="Jing Y."/>
            <person name="Jocker A."/>
            <person name="Kenton S.M."/>
            <person name="Kim D.J."/>
            <person name="Klee K."/>
            <person name="Lai H."/>
            <person name="Lang C."/>
            <person name="Lin S."/>
            <person name="Macmil S.L."/>
            <person name="Magdelenat G."/>
            <person name="Matthews L."/>
            <person name="McCorrison J."/>
            <person name="Monaghan E.L."/>
            <person name="Mun J.H."/>
            <person name="Najar F.Z."/>
            <person name="Nicholson C."/>
            <person name="Noirot C."/>
            <person name="O'Bleness M."/>
            <person name="Paule C.R."/>
            <person name="Poulain J."/>
            <person name="Prion F."/>
            <person name="Qin B."/>
            <person name="Qu C."/>
            <person name="Retzel E.F."/>
            <person name="Riddle C."/>
            <person name="Sallet E."/>
            <person name="Samain S."/>
            <person name="Samson N."/>
            <person name="Sanders I."/>
            <person name="Saurat O."/>
            <person name="Scarpelli C."/>
            <person name="Schiex T."/>
            <person name="Segurens B."/>
            <person name="Severin A.J."/>
            <person name="Sherrier D.J."/>
            <person name="Shi R."/>
            <person name="Sims S."/>
            <person name="Singer S.R."/>
            <person name="Sinharoy S."/>
            <person name="Sterck L."/>
            <person name="Viollet A."/>
            <person name="Wang B.B."/>
            <person name="Wang K."/>
            <person name="Wang M."/>
            <person name="Wang X."/>
            <person name="Warfsmann J."/>
            <person name="Weissenbach J."/>
            <person name="White D.D."/>
            <person name="White J.D."/>
            <person name="Wiley G.B."/>
            <person name="Wincker P."/>
            <person name="Xing Y."/>
            <person name="Yang L."/>
            <person name="Yao Z."/>
            <person name="Ying F."/>
            <person name="Zhai J."/>
            <person name="Zhou L."/>
            <person name="Zuber A."/>
            <person name="Denarie J."/>
            <person name="Dixon R.A."/>
            <person name="May G.D."/>
            <person name="Schwartz D.C."/>
            <person name="Rogers J."/>
            <person name="Quetier F."/>
            <person name="Town C.D."/>
            <person name="Roe B.A."/>
        </authorList>
    </citation>
    <scope>NUCLEOTIDE SEQUENCE [LARGE SCALE GENOMIC DNA]</scope>
    <source>
        <strain evidence="11">A17</strain>
        <strain evidence="13 14">cv. Jemalong A17</strain>
    </source>
</reference>
<sequence length="224" mass="25544">MKIQCDVCNKRQASLFCTADEAALCSTCDHRVHHANKLASKHRRFSLDHPNSPNHFPLCDICLERRGFVFCQEDRAIVCKECDLKVHGVNEHTKKHNRFLLSGIKLHSPAPPPTLHEETGNFTISEYLINTIPGWKFEDFLDSPSSSVPSHELQHQNHIVHDDANYHIHEENILVSFSSESMRRICVPQAPLYYSEKMDNRSNTVNFSSSLGDFTVPQITIPPN</sequence>
<evidence type="ECO:0000256" key="8">
    <source>
        <dbReference type="ARBA" id="ARBA00023242"/>
    </source>
</evidence>
<comment type="subcellular location">
    <subcellularLocation>
        <location evidence="1">Nucleus</location>
    </subcellularLocation>
</comment>
<keyword evidence="8" id="KW-0539">Nucleus</keyword>
<evidence type="ECO:0000256" key="4">
    <source>
        <dbReference type="ARBA" id="ARBA00022771"/>
    </source>
</evidence>
<evidence type="ECO:0000256" key="3">
    <source>
        <dbReference type="ARBA" id="ARBA00022737"/>
    </source>
</evidence>
<dbReference type="PROSITE" id="PS50119">
    <property type="entry name" value="ZF_BBOX"/>
    <property type="match status" value="2"/>
</dbReference>
<dbReference type="PANTHER" id="PTHR31832">
    <property type="entry name" value="B-BOX ZINC FINGER PROTEIN 22"/>
    <property type="match status" value="1"/>
</dbReference>
<reference evidence="12" key="4">
    <citation type="journal article" date="2018" name="Nat. Plants">
        <title>Whole-genome landscape of Medicago truncatula symbiotic genes.</title>
        <authorList>
            <person name="Pecrix Y."/>
            <person name="Gamas P."/>
            <person name="Carrere S."/>
        </authorList>
    </citation>
    <scope>NUCLEOTIDE SEQUENCE</scope>
    <source>
        <tissue evidence="12">Leaves</tissue>
    </source>
</reference>
<evidence type="ECO:0000313" key="14">
    <source>
        <dbReference type="Proteomes" id="UP000002051"/>
    </source>
</evidence>
<dbReference type="STRING" id="3880.G7J4N4"/>
<dbReference type="Proteomes" id="UP000265566">
    <property type="component" value="Chromosome 3"/>
</dbReference>
<dbReference type="AlphaFoldDB" id="G7J4N4"/>
<dbReference type="GO" id="GO:0006355">
    <property type="term" value="P:regulation of DNA-templated transcription"/>
    <property type="evidence" value="ECO:0000318"/>
    <property type="project" value="GO_Central"/>
</dbReference>
<keyword evidence="5" id="KW-0862">Zinc</keyword>
<feature type="domain" description="B box-type" evidence="10">
    <location>
        <begin position="54"/>
        <end position="101"/>
    </location>
</feature>
<dbReference type="InterPro" id="IPR000315">
    <property type="entry name" value="Znf_B-box"/>
</dbReference>
<gene>
    <name evidence="13" type="primary">11437113</name>
    <name evidence="11" type="ordered locus">MTR_3g113070</name>
    <name evidence="12" type="ORF">MtrunA17_Chr3g0142221</name>
</gene>
<dbReference type="Pfam" id="PF00643">
    <property type="entry name" value="zf-B_box"/>
    <property type="match status" value="1"/>
</dbReference>
<dbReference type="eggNOG" id="ENOG502QUWE">
    <property type="taxonomic scope" value="Eukaryota"/>
</dbReference>
<protein>
    <submittedName>
        <fullName evidence="12">Putative transcription factor interactor and regulator Znf-B family</fullName>
    </submittedName>
    <submittedName>
        <fullName evidence="11">Salt tolerance-like protein</fullName>
    </submittedName>
</protein>
<dbReference type="HOGENOM" id="CLU_025298_4_0_1"/>
<evidence type="ECO:0000256" key="6">
    <source>
        <dbReference type="ARBA" id="ARBA00023015"/>
    </source>
</evidence>
<dbReference type="EMBL" id="PSQE01000003">
    <property type="protein sequence ID" value="RHN71067.1"/>
    <property type="molecule type" value="Genomic_DNA"/>
</dbReference>
<dbReference type="InterPro" id="IPR051979">
    <property type="entry name" value="B-box_zinc_finger"/>
</dbReference>
<dbReference type="CDD" id="cd19821">
    <property type="entry name" value="Bbox1_BBX-like"/>
    <property type="match status" value="2"/>
</dbReference>
<keyword evidence="3" id="KW-0677">Repeat</keyword>